<dbReference type="OrthoDB" id="642895at2759"/>
<dbReference type="GO" id="GO:0051256">
    <property type="term" value="P:mitotic spindle midzone assembly"/>
    <property type="evidence" value="ECO:0007669"/>
    <property type="project" value="TreeGrafter"/>
</dbReference>
<feature type="compositionally biased region" description="Polar residues" evidence="2">
    <location>
        <begin position="511"/>
        <end position="567"/>
    </location>
</feature>
<dbReference type="GO" id="GO:1990023">
    <property type="term" value="C:mitotic spindle midzone"/>
    <property type="evidence" value="ECO:0007669"/>
    <property type="project" value="TreeGrafter"/>
</dbReference>
<feature type="region of interest" description="Disordered" evidence="2">
    <location>
        <begin position="466"/>
        <end position="665"/>
    </location>
</feature>
<feature type="compositionally biased region" description="Polar residues" evidence="2">
    <location>
        <begin position="651"/>
        <end position="664"/>
    </location>
</feature>
<dbReference type="GO" id="GO:0008017">
    <property type="term" value="F:microtubule binding"/>
    <property type="evidence" value="ECO:0007669"/>
    <property type="project" value="InterPro"/>
</dbReference>
<feature type="coiled-coil region" evidence="1">
    <location>
        <begin position="277"/>
        <end position="304"/>
    </location>
</feature>
<proteinExistence type="predicted"/>
<feature type="region of interest" description="Disordered" evidence="2">
    <location>
        <begin position="834"/>
        <end position="866"/>
    </location>
</feature>
<reference evidence="3" key="1">
    <citation type="submission" date="2021-11" db="EMBL/GenBank/DDBJ databases">
        <authorList>
            <person name="Herlambang A."/>
            <person name="Guo Y."/>
            <person name="Takashima Y."/>
            <person name="Nishizawa T."/>
        </authorList>
    </citation>
    <scope>NUCLEOTIDE SEQUENCE</scope>
    <source>
        <strain evidence="3">E1425</strain>
    </source>
</reference>
<feature type="compositionally biased region" description="Basic and acidic residues" evidence="2">
    <location>
        <begin position="781"/>
        <end position="795"/>
    </location>
</feature>
<evidence type="ECO:0000313" key="4">
    <source>
        <dbReference type="Proteomes" id="UP000827284"/>
    </source>
</evidence>
<gene>
    <name evidence="3" type="ORF">EMPS_11436</name>
</gene>
<feature type="compositionally biased region" description="Polar residues" evidence="2">
    <location>
        <begin position="589"/>
        <end position="642"/>
    </location>
</feature>
<sequence length="866" mass="98182">MSLNDFLPELAAKYEALQTLFEDIGTPEDVRTRECQALFDQCITAMDTQVAKLAESRDELVVKCDELMDSIRSMTGLLGQGDDAIQALFETLQGMSLWDRHSLLKDEHHFIQDHYNQKLAEIRALHQRLSSFIDILGPSLVQPGPIPGDNVSVTFDVVQKFEDAIAACEKIQKQRKESVKTSIAGIKKMWVQLGISPQDSFDKEVIDGEQEEPSVTDETLRRLEMRESMLESERSRRRVFLKEHLTEISTLWDKLRIDDKYREDFLEAHVGLTNDDIRAHKDELSRLEEMKSQKLEEFIKAERASLHELWDKLYYTEEQWQSFAPLQDNQYTDENLAAHEAESARLKAEVEEHEHVLNAVERYQLLLEDIRAFEITSMDSQRLFHRDPGRLLREEKFRKRMSRELPKAASELEEILIKWQEENGRPFMVHGEEYISAMKMHAQEAREGRENEKRGRALRKFLALQQDLRYGSQNPNKVPQSPHPRRISPSVPPEITTERGSPPPSSAEPRTPTSNRTGMSFNRPSTPTSQHTRNLPSFLPTTPTRARSQTLQTTPSRSSHSSHNPFLQSPRKMHNTPFQRPGAVGSKVYSRSESPAGTGFSLTRVPSTQTSRNTTVRNSGPPGTTTSLDLLTSPFGSPSRRNGSIISISSVTTDTMEEISSPSQRARAGRIVNYDLTDLTEEVEEIPSFPRQTSTPRRLKRPASDLLSPSGTPPRSPLHSRRRSRSISPRRTTNSMSESPFMDTTGSGDGDDLAVTASKRPNNKFLKQLLKAQQESVIDLDSERRSSHVAGKDTSMDSAMGDSRKSLILMDRSEAEMIFSKASSRTEKLVKQLTVREDEAGSDGWETENDDSPRSKNKNKSQVVAD</sequence>
<accession>A0A9P3HLW4</accession>
<dbReference type="Pfam" id="PF03999">
    <property type="entry name" value="MAP65_ASE1"/>
    <property type="match status" value="1"/>
</dbReference>
<dbReference type="Proteomes" id="UP000827284">
    <property type="component" value="Unassembled WGS sequence"/>
</dbReference>
<protein>
    <submittedName>
        <fullName evidence="3">Ase1/PRC1/MAP65 family protein</fullName>
    </submittedName>
</protein>
<dbReference type="EMBL" id="BQFW01000015">
    <property type="protein sequence ID" value="GJJ79077.1"/>
    <property type="molecule type" value="Genomic_DNA"/>
</dbReference>
<feature type="region of interest" description="Disordered" evidence="2">
    <location>
        <begin position="776"/>
        <end position="800"/>
    </location>
</feature>
<dbReference type="PANTHER" id="PTHR19321">
    <property type="entry name" value="PROTEIN REGULATOR OF CYTOKINESIS 1 PRC1-RELATED"/>
    <property type="match status" value="1"/>
</dbReference>
<name>A0A9P3HLW4_9FUNG</name>
<evidence type="ECO:0000256" key="1">
    <source>
        <dbReference type="SAM" id="Coils"/>
    </source>
</evidence>
<dbReference type="InterPro" id="IPR007145">
    <property type="entry name" value="MAP65_Ase1_PRC1"/>
</dbReference>
<dbReference type="AlphaFoldDB" id="A0A9P3HLW4"/>
<dbReference type="GO" id="GO:0005737">
    <property type="term" value="C:cytoplasm"/>
    <property type="evidence" value="ECO:0007669"/>
    <property type="project" value="TreeGrafter"/>
</dbReference>
<feature type="region of interest" description="Disordered" evidence="2">
    <location>
        <begin position="684"/>
        <end position="756"/>
    </location>
</feature>
<organism evidence="3 4">
    <name type="scientific">Entomortierella parvispora</name>
    <dbReference type="NCBI Taxonomy" id="205924"/>
    <lineage>
        <taxon>Eukaryota</taxon>
        <taxon>Fungi</taxon>
        <taxon>Fungi incertae sedis</taxon>
        <taxon>Mucoromycota</taxon>
        <taxon>Mortierellomycotina</taxon>
        <taxon>Mortierellomycetes</taxon>
        <taxon>Mortierellales</taxon>
        <taxon>Mortierellaceae</taxon>
        <taxon>Entomortierella</taxon>
    </lineage>
</organism>
<keyword evidence="1" id="KW-0175">Coiled coil</keyword>
<evidence type="ECO:0000256" key="2">
    <source>
        <dbReference type="SAM" id="MobiDB-lite"/>
    </source>
</evidence>
<keyword evidence="4" id="KW-1185">Reference proteome</keyword>
<evidence type="ECO:0000313" key="3">
    <source>
        <dbReference type="EMBL" id="GJJ79077.1"/>
    </source>
</evidence>
<dbReference type="PANTHER" id="PTHR19321:SF41">
    <property type="entry name" value="FASCETTO-RELATED"/>
    <property type="match status" value="1"/>
</dbReference>
<dbReference type="Gene3D" id="1.20.58.1520">
    <property type="match status" value="1"/>
</dbReference>
<reference evidence="3" key="2">
    <citation type="journal article" date="2022" name="Microbiol. Resour. Announc.">
        <title>Whole-Genome Sequence of Entomortierella parvispora E1425, a Mucoromycotan Fungus Associated with Burkholderiaceae-Related Endosymbiotic Bacteria.</title>
        <authorList>
            <person name="Herlambang A."/>
            <person name="Guo Y."/>
            <person name="Takashima Y."/>
            <person name="Narisawa K."/>
            <person name="Ohta H."/>
            <person name="Nishizawa T."/>
        </authorList>
    </citation>
    <scope>NUCLEOTIDE SEQUENCE</scope>
    <source>
        <strain evidence="3">E1425</strain>
    </source>
</reference>
<comment type="caution">
    <text evidence="3">The sequence shown here is derived from an EMBL/GenBank/DDBJ whole genome shotgun (WGS) entry which is preliminary data.</text>
</comment>
<feature type="compositionally biased region" description="Polar residues" evidence="2">
    <location>
        <begin position="732"/>
        <end position="746"/>
    </location>
</feature>